<dbReference type="Proteomes" id="UP000185478">
    <property type="component" value="Chromosome"/>
</dbReference>
<feature type="domain" description="PDZ" evidence="2">
    <location>
        <begin position="145"/>
        <end position="205"/>
    </location>
</feature>
<evidence type="ECO:0000259" key="1">
    <source>
        <dbReference type="Pfam" id="PF05362"/>
    </source>
</evidence>
<organism evidence="3 4">
    <name type="scientific">Corynebacterium aquilae DSM 44791</name>
    <dbReference type="NCBI Taxonomy" id="1431546"/>
    <lineage>
        <taxon>Bacteria</taxon>
        <taxon>Bacillati</taxon>
        <taxon>Actinomycetota</taxon>
        <taxon>Actinomycetes</taxon>
        <taxon>Mycobacteriales</taxon>
        <taxon>Corynebacteriaceae</taxon>
        <taxon>Corynebacterium</taxon>
    </lineage>
</organism>
<dbReference type="InterPro" id="IPR001478">
    <property type="entry name" value="PDZ"/>
</dbReference>
<evidence type="ECO:0000259" key="2">
    <source>
        <dbReference type="Pfam" id="PF13180"/>
    </source>
</evidence>
<dbReference type="Pfam" id="PF13180">
    <property type="entry name" value="PDZ_2"/>
    <property type="match status" value="1"/>
</dbReference>
<dbReference type="Gene3D" id="3.30.230.10">
    <property type="match status" value="1"/>
</dbReference>
<dbReference type="Pfam" id="PF05362">
    <property type="entry name" value="Lon_C"/>
    <property type="match status" value="1"/>
</dbReference>
<dbReference type="GO" id="GO:0004176">
    <property type="term" value="F:ATP-dependent peptidase activity"/>
    <property type="evidence" value="ECO:0007669"/>
    <property type="project" value="InterPro"/>
</dbReference>
<keyword evidence="4" id="KW-1185">Reference proteome</keyword>
<name>A0A1L7CEE9_9CORY</name>
<dbReference type="InterPro" id="IPR014721">
    <property type="entry name" value="Ribsml_uS5_D2-typ_fold_subgr"/>
</dbReference>
<dbReference type="GO" id="GO:0006508">
    <property type="term" value="P:proteolysis"/>
    <property type="evidence" value="ECO:0007669"/>
    <property type="project" value="InterPro"/>
</dbReference>
<reference evidence="3 4" key="1">
    <citation type="submission" date="2014-08" db="EMBL/GenBank/DDBJ databases">
        <title>Complete genome sequence of Corynebacterium aquilae S-613T(T) (=DSM 44791(T)), isolated from the choana of a healthy golden eagle.</title>
        <authorList>
            <person name="Ruckert C."/>
            <person name="Albersmeier A."/>
            <person name="Winkler A."/>
            <person name="Kalinowski J."/>
        </authorList>
    </citation>
    <scope>NUCLEOTIDE SEQUENCE [LARGE SCALE GENOMIC DNA]</scope>
    <source>
        <strain evidence="3 4">S-613</strain>
    </source>
</reference>
<evidence type="ECO:0000313" key="4">
    <source>
        <dbReference type="Proteomes" id="UP000185478"/>
    </source>
</evidence>
<dbReference type="GO" id="GO:0005524">
    <property type="term" value="F:ATP binding"/>
    <property type="evidence" value="ECO:0007669"/>
    <property type="project" value="InterPro"/>
</dbReference>
<dbReference type="InterPro" id="IPR036034">
    <property type="entry name" value="PDZ_sf"/>
</dbReference>
<dbReference type="InterPro" id="IPR020568">
    <property type="entry name" value="Ribosomal_Su5_D2-typ_SF"/>
</dbReference>
<feature type="domain" description="Lon proteolytic" evidence="1">
    <location>
        <begin position="245"/>
        <end position="315"/>
    </location>
</feature>
<accession>A0A1L7CEE9</accession>
<dbReference type="PANTHER" id="PTHR10046">
    <property type="entry name" value="ATP DEPENDENT LON PROTEASE FAMILY MEMBER"/>
    <property type="match status" value="1"/>
</dbReference>
<dbReference type="EMBL" id="CP009245">
    <property type="protein sequence ID" value="APT84219.1"/>
    <property type="molecule type" value="Genomic_DNA"/>
</dbReference>
<gene>
    <name evidence="3" type="ORF">CAQU_03060</name>
</gene>
<dbReference type="OrthoDB" id="2356897at2"/>
<proteinExistence type="predicted"/>
<dbReference type="InterPro" id="IPR027065">
    <property type="entry name" value="Lon_Prtase"/>
</dbReference>
<dbReference type="Gene3D" id="2.30.42.10">
    <property type="match status" value="1"/>
</dbReference>
<protein>
    <submittedName>
        <fullName evidence="3">Signal protein PDZ</fullName>
    </submittedName>
</protein>
<dbReference type="InterPro" id="IPR008269">
    <property type="entry name" value="Lon_proteolytic"/>
</dbReference>
<dbReference type="KEGG" id="caqu:CAQU_03060"/>
<dbReference type="RefSeq" id="WP_075725088.1">
    <property type="nucleotide sequence ID" value="NZ_CP009245.1"/>
</dbReference>
<dbReference type="SUPFAM" id="SSF54211">
    <property type="entry name" value="Ribosomal protein S5 domain 2-like"/>
    <property type="match status" value="1"/>
</dbReference>
<evidence type="ECO:0000313" key="3">
    <source>
        <dbReference type="EMBL" id="APT84219.1"/>
    </source>
</evidence>
<dbReference type="GO" id="GO:0030163">
    <property type="term" value="P:protein catabolic process"/>
    <property type="evidence" value="ECO:0007669"/>
    <property type="project" value="InterPro"/>
</dbReference>
<dbReference type="STRING" id="1431546.CAQU_03060"/>
<dbReference type="AlphaFoldDB" id="A0A1L7CEE9"/>
<dbReference type="GO" id="GO:0004252">
    <property type="term" value="F:serine-type endopeptidase activity"/>
    <property type="evidence" value="ECO:0007669"/>
    <property type="project" value="InterPro"/>
</dbReference>
<dbReference type="SUPFAM" id="SSF50156">
    <property type="entry name" value="PDZ domain-like"/>
    <property type="match status" value="1"/>
</dbReference>
<sequence length="349" mass="36474">MNRRLATLVWGLIPVVVATTLINNTHIPGTDYQLTVPLAAEGPGPVFNTLGDVSGEKVVAIDGAPTDATTGTMYMTTVAVRHNMPLSQALSRWIGTNDTIVPLDAVIPQNKTEEEVNEANKVAFASSENSATIAALNYLGKKLTIEVSDTVPDAPAADKLTPGDTITHVDGEKVTTPSQVQKLVRNKKPGDTIDIGYTHQGQPHNALFTLAANPHDDSVPQLGVLMKAVSDDGIDVKYNLQDIGGPSAGLVFTLTVIDKLTPEDLLDGHTIAGTGTIAGDGDVGPIGGIRHKIDAATAAGAEAFLVPAANCDEARRADTNIPLIKVNKLDDAVDSVKAFVAGKPVTTCQ</sequence>